<comment type="caution">
    <text evidence="2">The sequence shown here is derived from an EMBL/GenBank/DDBJ whole genome shotgun (WGS) entry which is preliminary data.</text>
</comment>
<dbReference type="NCBIfam" id="NF003818">
    <property type="entry name" value="PRK05409.1"/>
    <property type="match status" value="1"/>
</dbReference>
<protein>
    <recommendedName>
        <fullName evidence="1">UPF0276 protein JCM17844_10080</fullName>
    </recommendedName>
</protein>
<comment type="similarity">
    <text evidence="1">Belongs to the UPF0276 family.</text>
</comment>
<accession>A0A5A7MN15</accession>
<dbReference type="PANTHER" id="PTHR42194">
    <property type="entry name" value="UPF0276 PROTEIN HI_1600"/>
    <property type="match status" value="1"/>
</dbReference>
<dbReference type="InterPro" id="IPR007801">
    <property type="entry name" value="MbnB/TglH/ChrH"/>
</dbReference>
<gene>
    <name evidence="2" type="ORF">JCM17844_10080</name>
</gene>
<evidence type="ECO:0000256" key="1">
    <source>
        <dbReference type="HAMAP-Rule" id="MF_00697"/>
    </source>
</evidence>
<dbReference type="HAMAP" id="MF_00697">
    <property type="entry name" value="UPF0276"/>
    <property type="match status" value="1"/>
</dbReference>
<dbReference type="Pfam" id="PF05114">
    <property type="entry name" value="MbnB_TglH_ChrH"/>
    <property type="match status" value="1"/>
</dbReference>
<organism evidence="2 3">
    <name type="scientific">Iodidimonas gelatinilytica</name>
    <dbReference type="NCBI Taxonomy" id="1236966"/>
    <lineage>
        <taxon>Bacteria</taxon>
        <taxon>Pseudomonadati</taxon>
        <taxon>Pseudomonadota</taxon>
        <taxon>Alphaproteobacteria</taxon>
        <taxon>Iodidimonadales</taxon>
        <taxon>Iodidimonadaceae</taxon>
        <taxon>Iodidimonas</taxon>
    </lineage>
</organism>
<reference evidence="2 3" key="1">
    <citation type="submission" date="2019-09" db="EMBL/GenBank/DDBJ databases">
        <title>NBRP : Genome information of microbial organism related human and environment.</title>
        <authorList>
            <person name="Hattori M."/>
            <person name="Oshima K."/>
            <person name="Inaba H."/>
            <person name="Suda W."/>
            <person name="Sakamoto M."/>
            <person name="Iino T."/>
            <person name="Kitahara M."/>
            <person name="Oshida Y."/>
            <person name="Iida T."/>
            <person name="Kudo T."/>
            <person name="Itoh T."/>
            <person name="Ohkuma M."/>
        </authorList>
    </citation>
    <scope>NUCLEOTIDE SEQUENCE [LARGE SCALE GENOMIC DNA]</scope>
    <source>
        <strain evidence="2 3">Hi-2</strain>
    </source>
</reference>
<evidence type="ECO:0000313" key="3">
    <source>
        <dbReference type="Proteomes" id="UP000322084"/>
    </source>
</evidence>
<dbReference type="Gene3D" id="3.20.20.150">
    <property type="entry name" value="Divalent-metal-dependent TIM barrel enzymes"/>
    <property type="match status" value="1"/>
</dbReference>
<dbReference type="PANTHER" id="PTHR42194:SF1">
    <property type="entry name" value="UPF0276 PROTEIN HI_1600"/>
    <property type="match status" value="1"/>
</dbReference>
<proteinExistence type="inferred from homology"/>
<sequence length="292" mass="31965">MPGFQPDRPMPDKTGIGLKVEHYRDVLEGRPDLGFFEVHPENYMLGGGPRLTTLEAVRSNYPLSLHGVGASLGSYDPVDPDHLARLKALVDRFDPFVVSEHLSWSRYQDHFLADLLPLPLTTAALAAMTANVNRMQEALGRTILVENPSTYLEFANADMTEPDFLRALVKATGCGLLLDVNNIHVCAMNHGFDPIGYLDAIPGDAVGEIHLAGHSIDQYGERDIRIDTHGTPINDDVWALYEQAIIRIGPKPTLIERDDNLPPFADLLAEAKQAEHVMASLVQGTNNASVAG</sequence>
<evidence type="ECO:0000313" key="2">
    <source>
        <dbReference type="EMBL" id="GEQ97371.1"/>
    </source>
</evidence>
<dbReference type="InterPro" id="IPR036237">
    <property type="entry name" value="Xyl_isomerase-like_sf"/>
</dbReference>
<dbReference type="Proteomes" id="UP000322084">
    <property type="component" value="Unassembled WGS sequence"/>
</dbReference>
<dbReference type="SUPFAM" id="SSF51658">
    <property type="entry name" value="Xylose isomerase-like"/>
    <property type="match status" value="1"/>
</dbReference>
<name>A0A5A7MN15_9PROT</name>
<dbReference type="AlphaFoldDB" id="A0A5A7MN15"/>
<dbReference type="EMBL" id="BKCL01000002">
    <property type="protein sequence ID" value="GEQ97371.1"/>
    <property type="molecule type" value="Genomic_DNA"/>
</dbReference>